<dbReference type="Proteomes" id="UP000294933">
    <property type="component" value="Unassembled WGS sequence"/>
</dbReference>
<reference evidence="1 2" key="1">
    <citation type="submission" date="2018-06" db="EMBL/GenBank/DDBJ databases">
        <title>A transcriptomic atlas of mushroom development highlights an independent origin of complex multicellularity.</title>
        <authorList>
            <consortium name="DOE Joint Genome Institute"/>
            <person name="Krizsan K."/>
            <person name="Almasi E."/>
            <person name="Merenyi Z."/>
            <person name="Sahu N."/>
            <person name="Viragh M."/>
            <person name="Koszo T."/>
            <person name="Mondo S."/>
            <person name="Kiss B."/>
            <person name="Balint B."/>
            <person name="Kues U."/>
            <person name="Barry K."/>
            <person name="Hegedus J.C."/>
            <person name="Henrissat B."/>
            <person name="Johnson J."/>
            <person name="Lipzen A."/>
            <person name="Ohm R."/>
            <person name="Nagy I."/>
            <person name="Pangilinan J."/>
            <person name="Yan J."/>
            <person name="Xiong Y."/>
            <person name="Grigoriev I.V."/>
            <person name="Hibbett D.S."/>
            <person name="Nagy L.G."/>
        </authorList>
    </citation>
    <scope>NUCLEOTIDE SEQUENCE [LARGE SCALE GENOMIC DNA]</scope>
    <source>
        <strain evidence="1 2">SZMC22713</strain>
    </source>
</reference>
<gene>
    <name evidence="1" type="ORF">BD410DRAFT_755116</name>
</gene>
<dbReference type="AlphaFoldDB" id="A0A4Y7PMU5"/>
<dbReference type="VEuPathDB" id="FungiDB:BD410DRAFT_755116"/>
<evidence type="ECO:0000313" key="1">
    <source>
        <dbReference type="EMBL" id="TDL16734.1"/>
    </source>
</evidence>
<dbReference type="OrthoDB" id="3041043at2759"/>
<name>A0A4Y7PMU5_9AGAM</name>
<dbReference type="EMBL" id="ML170236">
    <property type="protein sequence ID" value="TDL16734.1"/>
    <property type="molecule type" value="Genomic_DNA"/>
</dbReference>
<protein>
    <submittedName>
        <fullName evidence="1">Uncharacterized protein</fullName>
    </submittedName>
</protein>
<keyword evidence="2" id="KW-1185">Reference proteome</keyword>
<accession>A0A4Y7PMU5</accession>
<sequence length="377" mass="43978">MSYARLLDRTFITDRLFDCCSPASIFCIGRTCKIARNAVQFYVKRTFDINDHLHRFVHNPIEFRSMLDRTGAIISGSNALQFLNRKTWPESDLDLYVYKPNYKEVGRWLQDNAGFSYTYRPFHLQAQNFAETDADEPMYENDTICGVFEFRSNEQQDGTHRIIQVIVALKSPMDSILKFHSTVVMNVISARTAYSLYPRATFEESRALVCNPSMDILHDAFRKYAARGYQIIANLSLDDVRSPVCSLRTSTRWADDNMAWTLPLNMEGVVTDRLSDNCPRLEFDPISMNGWEFVVSQFGVASVICDCTYTSVLRYSYTTPSKFLDFLRPIFNGQSRVESDVRRSNLNERYWNWYDFQLPGWRRKFLEDNKITRESLK</sequence>
<organism evidence="1 2">
    <name type="scientific">Rickenella mellea</name>
    <dbReference type="NCBI Taxonomy" id="50990"/>
    <lineage>
        <taxon>Eukaryota</taxon>
        <taxon>Fungi</taxon>
        <taxon>Dikarya</taxon>
        <taxon>Basidiomycota</taxon>
        <taxon>Agaricomycotina</taxon>
        <taxon>Agaricomycetes</taxon>
        <taxon>Hymenochaetales</taxon>
        <taxon>Rickenellaceae</taxon>
        <taxon>Rickenella</taxon>
    </lineage>
</organism>
<evidence type="ECO:0000313" key="2">
    <source>
        <dbReference type="Proteomes" id="UP000294933"/>
    </source>
</evidence>
<proteinExistence type="predicted"/>